<dbReference type="AlphaFoldDB" id="A0A7C3YV69"/>
<proteinExistence type="predicted"/>
<evidence type="ECO:0000313" key="9">
    <source>
        <dbReference type="EMBL" id="HGE99755.1"/>
    </source>
</evidence>
<dbReference type="InterPro" id="IPR012910">
    <property type="entry name" value="Plug_dom"/>
</dbReference>
<evidence type="ECO:0000256" key="7">
    <source>
        <dbReference type="ARBA" id="ARBA00023237"/>
    </source>
</evidence>
<organism evidence="9">
    <name type="scientific">candidate division WOR-3 bacterium</name>
    <dbReference type="NCBI Taxonomy" id="2052148"/>
    <lineage>
        <taxon>Bacteria</taxon>
        <taxon>Bacteria division WOR-3</taxon>
    </lineage>
</organism>
<dbReference type="InterPro" id="IPR039426">
    <property type="entry name" value="TonB-dep_rcpt-like"/>
</dbReference>
<evidence type="ECO:0000256" key="3">
    <source>
        <dbReference type="ARBA" id="ARBA00022452"/>
    </source>
</evidence>
<evidence type="ECO:0000256" key="2">
    <source>
        <dbReference type="ARBA" id="ARBA00022448"/>
    </source>
</evidence>
<dbReference type="Pfam" id="PF13715">
    <property type="entry name" value="CarbopepD_reg_2"/>
    <property type="match status" value="1"/>
</dbReference>
<dbReference type="PANTHER" id="PTHR30069">
    <property type="entry name" value="TONB-DEPENDENT OUTER MEMBRANE RECEPTOR"/>
    <property type="match status" value="1"/>
</dbReference>
<dbReference type="GO" id="GO:0015344">
    <property type="term" value="F:siderophore uptake transmembrane transporter activity"/>
    <property type="evidence" value="ECO:0007669"/>
    <property type="project" value="TreeGrafter"/>
</dbReference>
<comment type="caution">
    <text evidence="9">The sequence shown here is derived from an EMBL/GenBank/DDBJ whole genome shotgun (WGS) entry which is preliminary data.</text>
</comment>
<dbReference type="SUPFAM" id="SSF49464">
    <property type="entry name" value="Carboxypeptidase regulatory domain-like"/>
    <property type="match status" value="1"/>
</dbReference>
<keyword evidence="4" id="KW-0812">Transmembrane</keyword>
<evidence type="ECO:0000256" key="1">
    <source>
        <dbReference type="ARBA" id="ARBA00004571"/>
    </source>
</evidence>
<keyword evidence="7" id="KW-0998">Cell outer membrane</keyword>
<keyword evidence="3" id="KW-1134">Transmembrane beta strand</keyword>
<dbReference type="InterPro" id="IPR036942">
    <property type="entry name" value="Beta-barrel_TonB_sf"/>
</dbReference>
<sequence length="750" mass="87670">MLNAGAKTNLNFLLSFFILLLLSSLSRGAIVRGFVWEKGTKEPLIGCNVYLEGTGFGSATNKEGYYVISGVKEGTYKIVFSYVGYKEISKILSFLKDTLITLNVELEREIIKLPEIKISARRSEFKEEVKGSAIKITPPEFKSFPHFLEADIIRSLQSLPGVITANDFSAALYVRGGAADQNLILLDGVNVYNPFHIGGLFSVFDLSALKSALFLTGGFPAEYGGRLSSVLDIDVKEGNKERYQGELGLSLLASKFLTEGPIPMLKKKNSSFLFSFRRTYFDKLLPLFKINFPYYFYDGHLKTNVEISPKTKIFFSGFFNFDVFDYGFHKTRIYFDWGNRTGSIFFRHLFTPQLFTKTYLTFSRYFYNIDIAEGLIWVKDWVNELSLKGEGIYYLRPNNELKFGLEGRMNQFTYDANIQGFSFDIKGKPEYFSLYLANKWKLNKFLLQPGLRMDNSFVSYKGQVSYYQLNPVIGIKYFLKEDLAGKVSLGRYSQFITALLPEFQPVPFLYVWVPTFGPYEPQIAYHFILGLEKFLGEEIFSSIEWYYKSYERLYEMNERADPLLIEETILKEGKGKSFGFDFLFRKDLGNLTGWFSYSFSWVKVKFGNKSYFPFYDRRHNLNLLGGYSFPRGFRLSGRVAFYSGNPYTQPIGRYRYWYWRYRYEKWHFFWSEIPGEKNNARYPPYLRIDLGLEKEWKVKNTNLITRLEIINLLNRKNLLFYYYDYEKDPPVKKGFYMLPIFPSLSFEWHF</sequence>
<dbReference type="Pfam" id="PF07715">
    <property type="entry name" value="Plug"/>
    <property type="match status" value="1"/>
</dbReference>
<accession>A0A7C3YV69</accession>
<dbReference type="GO" id="GO:0009279">
    <property type="term" value="C:cell outer membrane"/>
    <property type="evidence" value="ECO:0007669"/>
    <property type="project" value="UniProtKB-SubCell"/>
</dbReference>
<protein>
    <submittedName>
        <fullName evidence="9">TonB-dependent receptor</fullName>
    </submittedName>
</protein>
<evidence type="ECO:0000259" key="8">
    <source>
        <dbReference type="Pfam" id="PF07715"/>
    </source>
</evidence>
<dbReference type="PANTHER" id="PTHR30069:SF29">
    <property type="entry name" value="HEMOGLOBIN AND HEMOGLOBIN-HAPTOGLOBIN-BINDING PROTEIN 1-RELATED"/>
    <property type="match status" value="1"/>
</dbReference>
<evidence type="ECO:0000256" key="5">
    <source>
        <dbReference type="ARBA" id="ARBA00022729"/>
    </source>
</evidence>
<keyword evidence="5" id="KW-0732">Signal</keyword>
<dbReference type="Gene3D" id="2.60.40.1120">
    <property type="entry name" value="Carboxypeptidase-like, regulatory domain"/>
    <property type="match status" value="1"/>
</dbReference>
<dbReference type="SUPFAM" id="SSF56935">
    <property type="entry name" value="Porins"/>
    <property type="match status" value="1"/>
</dbReference>
<feature type="domain" description="TonB-dependent receptor plug" evidence="8">
    <location>
        <begin position="150"/>
        <end position="226"/>
    </location>
</feature>
<keyword evidence="9" id="KW-0675">Receptor</keyword>
<evidence type="ECO:0000256" key="6">
    <source>
        <dbReference type="ARBA" id="ARBA00023136"/>
    </source>
</evidence>
<dbReference type="GO" id="GO:0044718">
    <property type="term" value="P:siderophore transmembrane transport"/>
    <property type="evidence" value="ECO:0007669"/>
    <property type="project" value="TreeGrafter"/>
</dbReference>
<keyword evidence="2" id="KW-0813">Transport</keyword>
<evidence type="ECO:0000256" key="4">
    <source>
        <dbReference type="ARBA" id="ARBA00022692"/>
    </source>
</evidence>
<keyword evidence="6" id="KW-0472">Membrane</keyword>
<comment type="subcellular location">
    <subcellularLocation>
        <location evidence="1">Cell outer membrane</location>
        <topology evidence="1">Multi-pass membrane protein</topology>
    </subcellularLocation>
</comment>
<name>A0A7C3YV69_UNCW3</name>
<reference evidence="9" key="1">
    <citation type="journal article" date="2020" name="mSystems">
        <title>Genome- and Community-Level Interaction Insights into Carbon Utilization and Element Cycling Functions of Hydrothermarchaeota in Hydrothermal Sediment.</title>
        <authorList>
            <person name="Zhou Z."/>
            <person name="Liu Y."/>
            <person name="Xu W."/>
            <person name="Pan J."/>
            <person name="Luo Z.H."/>
            <person name="Li M."/>
        </authorList>
    </citation>
    <scope>NUCLEOTIDE SEQUENCE [LARGE SCALE GENOMIC DNA]</scope>
    <source>
        <strain evidence="9">SpSt-906</strain>
    </source>
</reference>
<gene>
    <name evidence="9" type="ORF">ENX07_06800</name>
</gene>
<dbReference type="EMBL" id="DTMQ01000042">
    <property type="protein sequence ID" value="HGE99755.1"/>
    <property type="molecule type" value="Genomic_DNA"/>
</dbReference>
<dbReference type="Gene3D" id="2.170.130.10">
    <property type="entry name" value="TonB-dependent receptor, plug domain"/>
    <property type="match status" value="1"/>
</dbReference>
<dbReference type="InterPro" id="IPR037066">
    <property type="entry name" value="Plug_dom_sf"/>
</dbReference>
<dbReference type="InterPro" id="IPR008969">
    <property type="entry name" value="CarboxyPept-like_regulatory"/>
</dbReference>
<dbReference type="Gene3D" id="2.40.170.20">
    <property type="entry name" value="TonB-dependent receptor, beta-barrel domain"/>
    <property type="match status" value="1"/>
</dbReference>